<protein>
    <submittedName>
        <fullName evidence="1">EexN family lipoprotein</fullName>
    </submittedName>
</protein>
<gene>
    <name evidence="1" type="ORF">K6958_20495</name>
</gene>
<keyword evidence="2" id="KW-1185">Reference proteome</keyword>
<reference evidence="1" key="1">
    <citation type="submission" date="2021-09" db="EMBL/GenBank/DDBJ databases">
        <title>First case of bloodstream infection caused by Mixta hanseatica sp. nov., a member of the Erwiniaceae family.</title>
        <authorList>
            <person name="Both A."/>
            <person name="Huang J."/>
            <person name="Wenzel P."/>
            <person name="Aepfelbacher M."/>
            <person name="Rohde H."/>
            <person name="Christner M."/>
            <person name="Hentschke M."/>
        </authorList>
    </citation>
    <scope>NUCLEOTIDE SEQUENCE</scope>
    <source>
        <strain evidence="1">X22927</strain>
        <plasmid evidence="1">pX22927_1</plasmid>
    </source>
</reference>
<proteinExistence type="predicted"/>
<keyword evidence="1" id="KW-0449">Lipoprotein</keyword>
<keyword evidence="1" id="KW-0614">Plasmid</keyword>
<organism evidence="1 2">
    <name type="scientific">Mixta hanseatica</name>
    <dbReference type="NCBI Taxonomy" id="2872648"/>
    <lineage>
        <taxon>Bacteria</taxon>
        <taxon>Pseudomonadati</taxon>
        <taxon>Pseudomonadota</taxon>
        <taxon>Gammaproteobacteria</taxon>
        <taxon>Enterobacterales</taxon>
        <taxon>Erwiniaceae</taxon>
        <taxon>Mixta</taxon>
    </lineage>
</organism>
<name>A0ABY4RGN3_9GAMM</name>
<evidence type="ECO:0000313" key="2">
    <source>
        <dbReference type="Proteomes" id="UP001056635"/>
    </source>
</evidence>
<evidence type="ECO:0000313" key="1">
    <source>
        <dbReference type="EMBL" id="UQY46331.1"/>
    </source>
</evidence>
<dbReference type="InterPro" id="IPR047937">
    <property type="entry name" value="Eex_IncN-like"/>
</dbReference>
<geneLocation type="plasmid" evidence="1 2">
    <name>pX22927_1</name>
</geneLocation>
<sequence>MSLSLLAAVLLTGCDAGAQSLEWYKAHDKERNAKVEECKKASNPRGTEDCRNAIDASVRAGGNITHSKPKEWTLDGSKGYLGISRREAVFLRSSPGIR</sequence>
<dbReference type="EMBL" id="CP082905">
    <property type="protein sequence ID" value="UQY46331.1"/>
    <property type="molecule type" value="Genomic_DNA"/>
</dbReference>
<accession>A0ABY4RGN3</accession>
<dbReference type="Proteomes" id="UP001056635">
    <property type="component" value="Plasmid pX22927_1"/>
</dbReference>
<dbReference type="NCBIfam" id="NF033894">
    <property type="entry name" value="Eex_IncN"/>
    <property type="match status" value="1"/>
</dbReference>